<evidence type="ECO:0000259" key="5">
    <source>
        <dbReference type="Pfam" id="PF00107"/>
    </source>
</evidence>
<organism evidence="7 8">
    <name type="scientific">Eiseniibacteriota bacterium</name>
    <dbReference type="NCBI Taxonomy" id="2212470"/>
    <lineage>
        <taxon>Bacteria</taxon>
        <taxon>Candidatus Eiseniibacteriota</taxon>
    </lineage>
</organism>
<reference evidence="7 8" key="1">
    <citation type="journal article" date="2019" name="Nat. Microbiol.">
        <title>Mediterranean grassland soil C-N compound turnover is dependent on rainfall and depth, and is mediated by genomically divergent microorganisms.</title>
        <authorList>
            <person name="Diamond S."/>
            <person name="Andeer P.F."/>
            <person name="Li Z."/>
            <person name="Crits-Christoph A."/>
            <person name="Burstein D."/>
            <person name="Anantharaman K."/>
            <person name="Lane K.R."/>
            <person name="Thomas B.C."/>
            <person name="Pan C."/>
            <person name="Northen T.R."/>
            <person name="Banfield J.F."/>
        </authorList>
    </citation>
    <scope>NUCLEOTIDE SEQUENCE [LARGE SCALE GENOMIC DNA]</scope>
    <source>
        <strain evidence="7">WS_11</strain>
    </source>
</reference>
<evidence type="ECO:0000259" key="6">
    <source>
        <dbReference type="Pfam" id="PF08240"/>
    </source>
</evidence>
<sequence length="415" mass="42711">MKAITFAAPIPTYLLTMAAGALAPRLRVGRFACTRYGEVPDPALPGERWVRVRTRLGGICGSDLAVVALAASPATSPFSSFPFVLGHENVGVIESLGSAVRGLAVGERVVANPLLACAARGLEPACDACRAGHPSRCEHFSDGDVPPGMLIGTTRGLGGSWGERFVAHETQLLRVPEAVPDRAAVLTEPLACSVHAVRADPPAPGERVLVVGAGSIGLLTLAALRALAPGSPVTVLARHGFQREHAERLGAARVVMGRGDHLAALAEAAGSRLLKTVIGPPAAVGGFDRAFVCIAGARGMEDALRVTRAGGMVVLLGNARALDGLDWTPLWLKELTLRGSLTYGAAPGPTPAGPRAAHAGASRSDFAEALAMIADGRADVAPLLTHTFPLADHAQALATARGKGRSRSVKVAFGF</sequence>
<evidence type="ECO:0000256" key="1">
    <source>
        <dbReference type="ARBA" id="ARBA00022723"/>
    </source>
</evidence>
<dbReference type="SUPFAM" id="SSF51735">
    <property type="entry name" value="NAD(P)-binding Rossmann-fold domains"/>
    <property type="match status" value="1"/>
</dbReference>
<dbReference type="Gene3D" id="3.90.180.10">
    <property type="entry name" value="Medium-chain alcohol dehydrogenases, catalytic domain"/>
    <property type="match status" value="1"/>
</dbReference>
<dbReference type="PANTHER" id="PTHR43401">
    <property type="entry name" value="L-THREONINE 3-DEHYDROGENASE"/>
    <property type="match status" value="1"/>
</dbReference>
<dbReference type="InterPro" id="IPR013154">
    <property type="entry name" value="ADH-like_N"/>
</dbReference>
<evidence type="ECO:0000256" key="2">
    <source>
        <dbReference type="ARBA" id="ARBA00022833"/>
    </source>
</evidence>
<accession>A0A538U9B8</accession>
<keyword evidence="2 4" id="KW-0862">Zinc</keyword>
<dbReference type="SUPFAM" id="SSF50129">
    <property type="entry name" value="GroES-like"/>
    <property type="match status" value="1"/>
</dbReference>
<dbReference type="EMBL" id="VBPB01000106">
    <property type="protein sequence ID" value="TMQ72486.1"/>
    <property type="molecule type" value="Genomic_DNA"/>
</dbReference>
<dbReference type="Pfam" id="PF00107">
    <property type="entry name" value="ADH_zinc_N"/>
    <property type="match status" value="1"/>
</dbReference>
<dbReference type="PROSITE" id="PS00059">
    <property type="entry name" value="ADH_ZINC"/>
    <property type="match status" value="1"/>
</dbReference>
<dbReference type="InterPro" id="IPR011032">
    <property type="entry name" value="GroES-like_sf"/>
</dbReference>
<dbReference type="InterPro" id="IPR013149">
    <property type="entry name" value="ADH-like_C"/>
</dbReference>
<dbReference type="PANTHER" id="PTHR43401:SF2">
    <property type="entry name" value="L-THREONINE 3-DEHYDROGENASE"/>
    <property type="match status" value="1"/>
</dbReference>
<dbReference type="Gene3D" id="3.40.50.720">
    <property type="entry name" value="NAD(P)-binding Rossmann-like Domain"/>
    <property type="match status" value="1"/>
</dbReference>
<dbReference type="InterPro" id="IPR036291">
    <property type="entry name" value="NAD(P)-bd_dom_sf"/>
</dbReference>
<feature type="domain" description="Alcohol dehydrogenase-like C-terminal" evidence="5">
    <location>
        <begin position="216"/>
        <end position="344"/>
    </location>
</feature>
<name>A0A538U9B8_UNCEI</name>
<dbReference type="InterPro" id="IPR002328">
    <property type="entry name" value="ADH_Zn_CS"/>
</dbReference>
<dbReference type="GO" id="GO:0016491">
    <property type="term" value="F:oxidoreductase activity"/>
    <property type="evidence" value="ECO:0007669"/>
    <property type="project" value="UniProtKB-KW"/>
</dbReference>
<evidence type="ECO:0000256" key="3">
    <source>
        <dbReference type="ARBA" id="ARBA00023002"/>
    </source>
</evidence>
<comment type="caution">
    <text evidence="7">The sequence shown here is derived from an EMBL/GenBank/DDBJ whole genome shotgun (WGS) entry which is preliminary data.</text>
</comment>
<protein>
    <submittedName>
        <fullName evidence="7">Zinc-binding dehydrogenase</fullName>
    </submittedName>
</protein>
<evidence type="ECO:0000256" key="4">
    <source>
        <dbReference type="RuleBase" id="RU361277"/>
    </source>
</evidence>
<gene>
    <name evidence="7" type="ORF">E6K81_07205</name>
</gene>
<keyword evidence="3" id="KW-0560">Oxidoreductase</keyword>
<comment type="cofactor">
    <cofactor evidence="4">
        <name>Zn(2+)</name>
        <dbReference type="ChEBI" id="CHEBI:29105"/>
    </cofactor>
</comment>
<evidence type="ECO:0000313" key="8">
    <source>
        <dbReference type="Proteomes" id="UP000319771"/>
    </source>
</evidence>
<dbReference type="GO" id="GO:0008270">
    <property type="term" value="F:zinc ion binding"/>
    <property type="evidence" value="ECO:0007669"/>
    <property type="project" value="InterPro"/>
</dbReference>
<proteinExistence type="inferred from homology"/>
<comment type="similarity">
    <text evidence="4">Belongs to the zinc-containing alcohol dehydrogenase family.</text>
</comment>
<feature type="domain" description="Alcohol dehydrogenase-like N-terminal" evidence="6">
    <location>
        <begin position="47"/>
        <end position="177"/>
    </location>
</feature>
<keyword evidence="1 4" id="KW-0479">Metal-binding</keyword>
<dbReference type="InterPro" id="IPR050129">
    <property type="entry name" value="Zn_alcohol_dh"/>
</dbReference>
<dbReference type="Pfam" id="PF08240">
    <property type="entry name" value="ADH_N"/>
    <property type="match status" value="1"/>
</dbReference>
<dbReference type="AlphaFoldDB" id="A0A538U9B8"/>
<dbReference type="Proteomes" id="UP000319771">
    <property type="component" value="Unassembled WGS sequence"/>
</dbReference>
<evidence type="ECO:0000313" key="7">
    <source>
        <dbReference type="EMBL" id="TMQ72486.1"/>
    </source>
</evidence>